<keyword evidence="1" id="KW-0812">Transmembrane</keyword>
<reference evidence="2 3" key="2">
    <citation type="submission" date="2016-08" db="EMBL/GenBank/DDBJ databases">
        <title>Pervasive Adenine N6-methylation of Active Genes in Fungi.</title>
        <authorList>
            <consortium name="DOE Joint Genome Institute"/>
            <person name="Mondo S.J."/>
            <person name="Dannebaum R.O."/>
            <person name="Kuo R.C."/>
            <person name="Labutti K."/>
            <person name="Haridas S."/>
            <person name="Kuo A."/>
            <person name="Salamov A."/>
            <person name="Ahrendt S.R."/>
            <person name="Lipzen A."/>
            <person name="Sullivan W."/>
            <person name="Andreopoulos W.B."/>
            <person name="Clum A."/>
            <person name="Lindquist E."/>
            <person name="Daum C."/>
            <person name="Ramamoorthy G.K."/>
            <person name="Gryganskyi A."/>
            <person name="Culley D."/>
            <person name="Magnuson J.K."/>
            <person name="James T.Y."/>
            <person name="O'Malley M.A."/>
            <person name="Stajich J.E."/>
            <person name="Spatafora J.W."/>
            <person name="Visel A."/>
            <person name="Grigoriev I.V."/>
        </authorList>
    </citation>
    <scope>NUCLEOTIDE SEQUENCE [LARGE SCALE GENOMIC DNA]</scope>
    <source>
        <strain evidence="2 3">S4</strain>
    </source>
</reference>
<protein>
    <recommendedName>
        <fullName evidence="4">Glycosyl transferase family 1 domain-containing protein</fullName>
    </recommendedName>
</protein>
<sequence>MGIQRKRYTFLIVSFVITVCLIINIKLFKGISIADINNYQYGSKNVNNLKTFLNCRVKENTVIIFEPNTHHQECIPGFAKYFIDLGFNVDILLNKGYEDALFSFYPDEKLRVFTFDNLPQIRENPRPYKEKFEKYEYIFINSGDPDKKDLFENLGALYSKNGLIVGHDIGWVGRMGQFLYDEGRIITIGNFSKGIQVVPQYFGEREMRTKNSKTRFFITSTWDRDYEYFLDAVRELKEEGLDFEVIVVGYTNTLNEEKVAEDLKSIFNFKYKLSFNKMFEEIENTDYIIITLDPRNKDAETFKTSRATGSTQIAHGFYKPPIIHEDFAPKYYLTGDNSLIYKESNFTDVLRQAIKMTTEEYKEKQINLKSLSEYIYSFSIENLKSVLNHKFENSTIPINNEV</sequence>
<dbReference type="EMBL" id="MCFG01000273">
    <property type="protein sequence ID" value="ORX76892.1"/>
    <property type="molecule type" value="Genomic_DNA"/>
</dbReference>
<gene>
    <name evidence="2" type="ORF">BCR32DRAFT_329139</name>
</gene>
<accession>A0A1Y1WTV9</accession>
<evidence type="ECO:0000313" key="2">
    <source>
        <dbReference type="EMBL" id="ORX76892.1"/>
    </source>
</evidence>
<feature type="transmembrane region" description="Helical" evidence="1">
    <location>
        <begin position="7"/>
        <end position="28"/>
    </location>
</feature>
<proteinExistence type="predicted"/>
<reference evidence="2 3" key="1">
    <citation type="submission" date="2016-08" db="EMBL/GenBank/DDBJ databases">
        <title>A Parts List for Fungal Cellulosomes Revealed by Comparative Genomics.</title>
        <authorList>
            <consortium name="DOE Joint Genome Institute"/>
            <person name="Haitjema C.H."/>
            <person name="Gilmore S.P."/>
            <person name="Henske J.K."/>
            <person name="Solomon K.V."/>
            <person name="De Groot R."/>
            <person name="Kuo A."/>
            <person name="Mondo S.J."/>
            <person name="Salamov A.A."/>
            <person name="Labutti K."/>
            <person name="Zhao Z."/>
            <person name="Chiniquy J."/>
            <person name="Barry K."/>
            <person name="Brewer H.M."/>
            <person name="Purvine S.O."/>
            <person name="Wright A.T."/>
            <person name="Boxma B."/>
            <person name="Van Alen T."/>
            <person name="Hackstein J.H."/>
            <person name="Baker S.E."/>
            <person name="Grigoriev I.V."/>
            <person name="O'Malley M.A."/>
        </authorList>
    </citation>
    <scope>NUCLEOTIDE SEQUENCE [LARGE SCALE GENOMIC DNA]</scope>
    <source>
        <strain evidence="2 3">S4</strain>
    </source>
</reference>
<evidence type="ECO:0000256" key="1">
    <source>
        <dbReference type="SAM" id="Phobius"/>
    </source>
</evidence>
<dbReference type="Proteomes" id="UP000193944">
    <property type="component" value="Unassembled WGS sequence"/>
</dbReference>
<name>A0A1Y1WTV9_9FUNG</name>
<organism evidence="2 3">
    <name type="scientific">Anaeromyces robustus</name>
    <dbReference type="NCBI Taxonomy" id="1754192"/>
    <lineage>
        <taxon>Eukaryota</taxon>
        <taxon>Fungi</taxon>
        <taxon>Fungi incertae sedis</taxon>
        <taxon>Chytridiomycota</taxon>
        <taxon>Chytridiomycota incertae sedis</taxon>
        <taxon>Neocallimastigomycetes</taxon>
        <taxon>Neocallimastigales</taxon>
        <taxon>Neocallimastigaceae</taxon>
        <taxon>Anaeromyces</taxon>
    </lineage>
</organism>
<keyword evidence="3" id="KW-1185">Reference proteome</keyword>
<comment type="caution">
    <text evidence="2">The sequence shown here is derived from an EMBL/GenBank/DDBJ whole genome shotgun (WGS) entry which is preliminary data.</text>
</comment>
<dbReference type="AlphaFoldDB" id="A0A1Y1WTV9"/>
<evidence type="ECO:0000313" key="3">
    <source>
        <dbReference type="Proteomes" id="UP000193944"/>
    </source>
</evidence>
<keyword evidence="1" id="KW-1133">Transmembrane helix</keyword>
<keyword evidence="1" id="KW-0472">Membrane</keyword>
<evidence type="ECO:0008006" key="4">
    <source>
        <dbReference type="Google" id="ProtNLM"/>
    </source>
</evidence>